<dbReference type="InterPro" id="IPR004695">
    <property type="entry name" value="SLAC1/Mae1/Ssu1/TehA"/>
</dbReference>
<evidence type="ECO:0000256" key="1">
    <source>
        <dbReference type="ARBA" id="ARBA00004141"/>
    </source>
</evidence>
<proteinExistence type="predicted"/>
<evidence type="ECO:0000256" key="2">
    <source>
        <dbReference type="ARBA" id="ARBA00022692"/>
    </source>
</evidence>
<dbReference type="GeneID" id="63729009"/>
<dbReference type="VEuPathDB" id="FungiDB:ASPVEDRAFT_46215"/>
<feature type="transmembrane region" description="Helical" evidence="6">
    <location>
        <begin position="90"/>
        <end position="110"/>
    </location>
</feature>
<sequence>MDTSPVCRAHNEADKTPSGSISEPSGDKLSWKRQVRHFTWAFFTPTMATGRISNVIYNNSTATLNMPFHYRSSAVDSKIVPYRSRGLDSIGIIFSPANIAFYIAIWGLLLTRFYLFPYTFEAFRLHPTESLFAPASVVPFGTTLIYISQYRTDNTGPWLTNIVLILF</sequence>
<dbReference type="InterPro" id="IPR038665">
    <property type="entry name" value="Voltage-dep_anion_channel_sf"/>
</dbReference>
<dbReference type="Proteomes" id="UP000184073">
    <property type="component" value="Unassembled WGS sequence"/>
</dbReference>
<dbReference type="PANTHER" id="PTHR31162:SF0">
    <property type="entry name" value="MALIC ACID TRANSPORT PROTEIN"/>
    <property type="match status" value="1"/>
</dbReference>
<dbReference type="PANTHER" id="PTHR31162">
    <property type="entry name" value="MALIC ACID TRANSPORT PROTEIN-RELATED"/>
    <property type="match status" value="1"/>
</dbReference>
<evidence type="ECO:0000313" key="7">
    <source>
        <dbReference type="EMBL" id="OJJ06858.1"/>
    </source>
</evidence>
<dbReference type="OrthoDB" id="2901184at2759"/>
<evidence type="ECO:0000256" key="3">
    <source>
        <dbReference type="ARBA" id="ARBA00022989"/>
    </source>
</evidence>
<dbReference type="Gene3D" id="1.50.10.150">
    <property type="entry name" value="Voltage-dependent anion channel"/>
    <property type="match status" value="1"/>
</dbReference>
<dbReference type="EMBL" id="KV878135">
    <property type="protein sequence ID" value="OJJ06858.1"/>
    <property type="molecule type" value="Genomic_DNA"/>
</dbReference>
<keyword evidence="2 6" id="KW-0812">Transmembrane</keyword>
<dbReference type="STRING" id="1036611.A0A1L9PZB7"/>
<gene>
    <name evidence="7" type="ORF">ASPVEDRAFT_46215</name>
</gene>
<dbReference type="GO" id="GO:0015140">
    <property type="term" value="F:malate transmembrane transporter activity"/>
    <property type="evidence" value="ECO:0007669"/>
    <property type="project" value="InterPro"/>
</dbReference>
<dbReference type="AlphaFoldDB" id="A0A1L9PZB7"/>
<accession>A0A1L9PZB7</accession>
<dbReference type="RefSeq" id="XP_040672620.1">
    <property type="nucleotide sequence ID" value="XM_040813498.1"/>
</dbReference>
<name>A0A1L9PZB7_ASPVE</name>
<dbReference type="GO" id="GO:0016020">
    <property type="term" value="C:membrane"/>
    <property type="evidence" value="ECO:0007669"/>
    <property type="project" value="UniProtKB-SubCell"/>
</dbReference>
<comment type="subcellular location">
    <subcellularLocation>
        <location evidence="1">Membrane</location>
        <topology evidence="1">Multi-pass membrane protein</topology>
    </subcellularLocation>
</comment>
<keyword evidence="4 6" id="KW-0472">Membrane</keyword>
<protein>
    <submittedName>
        <fullName evidence="7">Uncharacterized protein</fullName>
    </submittedName>
</protein>
<organism evidence="7 8">
    <name type="scientific">Aspergillus versicolor CBS 583.65</name>
    <dbReference type="NCBI Taxonomy" id="1036611"/>
    <lineage>
        <taxon>Eukaryota</taxon>
        <taxon>Fungi</taxon>
        <taxon>Dikarya</taxon>
        <taxon>Ascomycota</taxon>
        <taxon>Pezizomycotina</taxon>
        <taxon>Eurotiomycetes</taxon>
        <taxon>Eurotiomycetidae</taxon>
        <taxon>Eurotiales</taxon>
        <taxon>Aspergillaceae</taxon>
        <taxon>Aspergillus</taxon>
        <taxon>Aspergillus subgen. Nidulantes</taxon>
    </lineage>
</organism>
<dbReference type="InterPro" id="IPR030185">
    <property type="entry name" value="Mae1"/>
</dbReference>
<evidence type="ECO:0000256" key="5">
    <source>
        <dbReference type="SAM" id="MobiDB-lite"/>
    </source>
</evidence>
<reference evidence="8" key="1">
    <citation type="journal article" date="2017" name="Genome Biol.">
        <title>Comparative genomics reveals high biological diversity and specific adaptations in the industrially and medically important fungal genus Aspergillus.</title>
        <authorList>
            <person name="de Vries R.P."/>
            <person name="Riley R."/>
            <person name="Wiebenga A."/>
            <person name="Aguilar-Osorio G."/>
            <person name="Amillis S."/>
            <person name="Uchima C.A."/>
            <person name="Anderluh G."/>
            <person name="Asadollahi M."/>
            <person name="Askin M."/>
            <person name="Barry K."/>
            <person name="Battaglia E."/>
            <person name="Bayram O."/>
            <person name="Benocci T."/>
            <person name="Braus-Stromeyer S.A."/>
            <person name="Caldana C."/>
            <person name="Canovas D."/>
            <person name="Cerqueira G.C."/>
            <person name="Chen F."/>
            <person name="Chen W."/>
            <person name="Choi C."/>
            <person name="Clum A."/>
            <person name="Dos Santos R.A."/>
            <person name="Damasio A.R."/>
            <person name="Diallinas G."/>
            <person name="Emri T."/>
            <person name="Fekete E."/>
            <person name="Flipphi M."/>
            <person name="Freyberg S."/>
            <person name="Gallo A."/>
            <person name="Gournas C."/>
            <person name="Habgood R."/>
            <person name="Hainaut M."/>
            <person name="Harispe M.L."/>
            <person name="Henrissat B."/>
            <person name="Hilden K.S."/>
            <person name="Hope R."/>
            <person name="Hossain A."/>
            <person name="Karabika E."/>
            <person name="Karaffa L."/>
            <person name="Karanyi Z."/>
            <person name="Krasevec N."/>
            <person name="Kuo A."/>
            <person name="Kusch H."/>
            <person name="LaButti K."/>
            <person name="Lagendijk E.L."/>
            <person name="Lapidus A."/>
            <person name="Levasseur A."/>
            <person name="Lindquist E."/>
            <person name="Lipzen A."/>
            <person name="Logrieco A.F."/>
            <person name="MacCabe A."/>
            <person name="Maekelae M.R."/>
            <person name="Malavazi I."/>
            <person name="Melin P."/>
            <person name="Meyer V."/>
            <person name="Mielnichuk N."/>
            <person name="Miskei M."/>
            <person name="Molnar A.P."/>
            <person name="Mule G."/>
            <person name="Ngan C.Y."/>
            <person name="Orejas M."/>
            <person name="Orosz E."/>
            <person name="Ouedraogo J.P."/>
            <person name="Overkamp K.M."/>
            <person name="Park H.-S."/>
            <person name="Perrone G."/>
            <person name="Piumi F."/>
            <person name="Punt P.J."/>
            <person name="Ram A.F."/>
            <person name="Ramon A."/>
            <person name="Rauscher S."/>
            <person name="Record E."/>
            <person name="Riano-Pachon D.M."/>
            <person name="Robert V."/>
            <person name="Roehrig J."/>
            <person name="Ruller R."/>
            <person name="Salamov A."/>
            <person name="Salih N.S."/>
            <person name="Samson R.A."/>
            <person name="Sandor E."/>
            <person name="Sanguinetti M."/>
            <person name="Schuetze T."/>
            <person name="Sepcic K."/>
            <person name="Shelest E."/>
            <person name="Sherlock G."/>
            <person name="Sophianopoulou V."/>
            <person name="Squina F.M."/>
            <person name="Sun H."/>
            <person name="Susca A."/>
            <person name="Todd R.B."/>
            <person name="Tsang A."/>
            <person name="Unkles S.E."/>
            <person name="van de Wiele N."/>
            <person name="van Rossen-Uffink D."/>
            <person name="Oliveira J.V."/>
            <person name="Vesth T.C."/>
            <person name="Visser J."/>
            <person name="Yu J.-H."/>
            <person name="Zhou M."/>
            <person name="Andersen M.R."/>
            <person name="Archer D.B."/>
            <person name="Baker S.E."/>
            <person name="Benoit I."/>
            <person name="Brakhage A.A."/>
            <person name="Braus G.H."/>
            <person name="Fischer R."/>
            <person name="Frisvad J.C."/>
            <person name="Goldman G.H."/>
            <person name="Houbraken J."/>
            <person name="Oakley B."/>
            <person name="Pocsi I."/>
            <person name="Scazzocchio C."/>
            <person name="Seiboth B."/>
            <person name="vanKuyk P.A."/>
            <person name="Wortman J."/>
            <person name="Dyer P.S."/>
            <person name="Grigoriev I.V."/>
        </authorList>
    </citation>
    <scope>NUCLEOTIDE SEQUENCE [LARGE SCALE GENOMIC DNA]</scope>
    <source>
        <strain evidence="8">CBS 583.65</strain>
    </source>
</reference>
<evidence type="ECO:0000313" key="8">
    <source>
        <dbReference type="Proteomes" id="UP000184073"/>
    </source>
</evidence>
<evidence type="ECO:0000256" key="4">
    <source>
        <dbReference type="ARBA" id="ARBA00023136"/>
    </source>
</evidence>
<keyword evidence="3 6" id="KW-1133">Transmembrane helix</keyword>
<keyword evidence="8" id="KW-1185">Reference proteome</keyword>
<dbReference type="Pfam" id="PF03595">
    <property type="entry name" value="SLAC1"/>
    <property type="match status" value="1"/>
</dbReference>
<feature type="region of interest" description="Disordered" evidence="5">
    <location>
        <begin position="1"/>
        <end position="28"/>
    </location>
</feature>
<evidence type="ECO:0000256" key="6">
    <source>
        <dbReference type="SAM" id="Phobius"/>
    </source>
</evidence>
<feature type="transmembrane region" description="Helical" evidence="6">
    <location>
        <begin position="130"/>
        <end position="147"/>
    </location>
</feature>